<reference evidence="1 2" key="1">
    <citation type="submission" date="2016-11" db="EMBL/GenBank/DDBJ databases">
        <authorList>
            <person name="Jaros S."/>
            <person name="Januszkiewicz K."/>
            <person name="Wedrychowicz H."/>
        </authorList>
    </citation>
    <scope>NUCLEOTIDE SEQUENCE [LARGE SCALE GENOMIC DNA]</scope>
    <source>
        <strain evidence="1 2">DSM 26897</strain>
    </source>
</reference>
<evidence type="ECO:0000313" key="2">
    <source>
        <dbReference type="Proteomes" id="UP000184368"/>
    </source>
</evidence>
<dbReference type="EMBL" id="FQUO01000002">
    <property type="protein sequence ID" value="SHE73842.1"/>
    <property type="molecule type" value="Genomic_DNA"/>
</dbReference>
<protein>
    <recommendedName>
        <fullName evidence="3">DUF1828 domain-containing protein</fullName>
    </recommendedName>
</protein>
<name>A0A1M4VYQ0_9BACT</name>
<organism evidence="1 2">
    <name type="scientific">Cnuella takakiae</name>
    <dbReference type="NCBI Taxonomy" id="1302690"/>
    <lineage>
        <taxon>Bacteria</taxon>
        <taxon>Pseudomonadati</taxon>
        <taxon>Bacteroidota</taxon>
        <taxon>Chitinophagia</taxon>
        <taxon>Chitinophagales</taxon>
        <taxon>Chitinophagaceae</taxon>
        <taxon>Cnuella</taxon>
    </lineage>
</organism>
<dbReference type="RefSeq" id="WP_073040223.1">
    <property type="nucleotide sequence ID" value="NZ_FQUO01000002.1"/>
</dbReference>
<evidence type="ECO:0008006" key="3">
    <source>
        <dbReference type="Google" id="ProtNLM"/>
    </source>
</evidence>
<sequence>MNLLEVFTEVKESFCSLWKAKYRGNTLEIITHYTSPDSKFISVFITERDGKYIVTDGGWLMSGEYYESSLLKTKEFDPLLFYYTSFYKLRKTSNGVNDLYFSSTSEIDMVPNKVHDLAQFISQSLYTFHSLYEIDQAKDVQQREKFLGGVNNFLERIYLRKDDTKLQFGKSLGPKYESVRFNAIATEADSKIVLVKYITGVTPDYYRRSLTNATVDFDIATGSDLNSFIKNKVAIIDDQVSGFQVKKILPYVRQLEKSLDHEVSRWSNKGEIIDMFT</sequence>
<gene>
    <name evidence="1" type="ORF">SAMN05444008_102421</name>
</gene>
<dbReference type="Proteomes" id="UP000184368">
    <property type="component" value="Unassembled WGS sequence"/>
</dbReference>
<dbReference type="OrthoDB" id="930585at2"/>
<proteinExistence type="predicted"/>
<dbReference type="STRING" id="1302690.BUE76_11645"/>
<evidence type="ECO:0000313" key="1">
    <source>
        <dbReference type="EMBL" id="SHE73842.1"/>
    </source>
</evidence>
<dbReference type="AlphaFoldDB" id="A0A1M4VYQ0"/>
<accession>A0A1M4VYQ0</accession>
<keyword evidence="2" id="KW-1185">Reference proteome</keyword>